<dbReference type="SUPFAM" id="SSF55103">
    <property type="entry name" value="FAD-linked oxidases, C-terminal domain"/>
    <property type="match status" value="1"/>
</dbReference>
<dbReference type="GO" id="GO:0071949">
    <property type="term" value="F:FAD binding"/>
    <property type="evidence" value="ECO:0007669"/>
    <property type="project" value="InterPro"/>
</dbReference>
<reference evidence="7 8" key="1">
    <citation type="submission" date="2019-02" db="EMBL/GenBank/DDBJ databases">
        <authorList>
            <person name="Khodamoradi S."/>
            <person name="Hahnke R.L."/>
            <person name="Kaempfer P."/>
            <person name="Schumann P."/>
            <person name="Rohde M."/>
            <person name="Steinert M."/>
            <person name="Luzhetskyy A."/>
            <person name="Wink J."/>
            <person name="Ruckert C."/>
        </authorList>
    </citation>
    <scope>NUCLEOTIDE SEQUENCE [LARGE SCALE GENOMIC DNA]</scope>
    <source>
        <strain evidence="7 8">M2</strain>
    </source>
</reference>
<dbReference type="InterPro" id="IPR016166">
    <property type="entry name" value="FAD-bd_PCMH"/>
</dbReference>
<dbReference type="Gene3D" id="3.30.43.10">
    <property type="entry name" value="Uridine Diphospho-n-acetylenolpyruvylglucosamine Reductase, domain 2"/>
    <property type="match status" value="1"/>
</dbReference>
<dbReference type="InterPro" id="IPR016167">
    <property type="entry name" value="FAD-bd_PCMH_sub1"/>
</dbReference>
<dbReference type="InterPro" id="IPR016170">
    <property type="entry name" value="Cytok_DH_C_sf"/>
</dbReference>
<evidence type="ECO:0000256" key="1">
    <source>
        <dbReference type="ARBA" id="ARBA00001974"/>
    </source>
</evidence>
<dbReference type="InterPro" id="IPR050432">
    <property type="entry name" value="FAD-linked_Oxidoreductases_BP"/>
</dbReference>
<dbReference type="GO" id="GO:0019139">
    <property type="term" value="F:cytokinin dehydrogenase activity"/>
    <property type="evidence" value="ECO:0007669"/>
    <property type="project" value="InterPro"/>
</dbReference>
<feature type="domain" description="FAD-binding PCMH-type" evidence="6">
    <location>
        <begin position="66"/>
        <end position="244"/>
    </location>
</feature>
<dbReference type="PANTHER" id="PTHR13878:SF53">
    <property type="entry name" value="CYTOKININ DEHYDROGENASE 6"/>
    <property type="match status" value="1"/>
</dbReference>
<sequence precursor="true">MTVELSRRNVLTGMALTAVGWSVSSQSWAVADTRGSDVVPLPELDGRVETSASATSGFGHDFGRMITGDPWGVLRPGSVRDIQKIVRYARKNELKVAVNGRSGTGDDLESHSSYGQALVPGGIAIDARGLSKILDVDSERAVVEAGVTWAQLTDAALEKGLTPPALTDYLHLSVGGTLSVGGIGGTVREHGLQVDTVESVDVVTGEGRLEHASPWRNADLFYAVLAGGGQCGIIVRATVKMQRAPERALMCSLFYTDRDTWMADSERIMRTRRFDAQAGEMLLNPEGTGWMYKIEGVAFHKEGKAPDTDRLLRGLRDDRGSADIQKMSYRDYAFRLDPYEAYLKDAGYWKAAKPWLSLFLPASKTDRFLREAERELDAADIGAGFLLVYPYKTRKITRPLAVQPDEREGYLFDLLRFPAPDGSDIEGMLRQNRRLHDTAVRMGAKRYLVGAIPDMSRRDWREHFGHHYWWFRFAKRRHDPDNVLTPGQGFFG</sequence>
<dbReference type="RefSeq" id="WP_131099009.1">
    <property type="nucleotide sequence ID" value="NZ_CP036455.1"/>
</dbReference>
<keyword evidence="4" id="KW-0274">FAD</keyword>
<accession>A0A4V0ZJW6</accession>
<organism evidence="7 8">
    <name type="scientific">Streptomonospora litoralis</name>
    <dbReference type="NCBI Taxonomy" id="2498135"/>
    <lineage>
        <taxon>Bacteria</taxon>
        <taxon>Bacillati</taxon>
        <taxon>Actinomycetota</taxon>
        <taxon>Actinomycetes</taxon>
        <taxon>Streptosporangiales</taxon>
        <taxon>Nocardiopsidaceae</taxon>
        <taxon>Streptomonospora</taxon>
    </lineage>
</organism>
<dbReference type="Proteomes" id="UP000292235">
    <property type="component" value="Chromosome"/>
</dbReference>
<evidence type="ECO:0000256" key="2">
    <source>
        <dbReference type="ARBA" id="ARBA00005466"/>
    </source>
</evidence>
<dbReference type="Pfam" id="PF09265">
    <property type="entry name" value="Cytokin-bind"/>
    <property type="match status" value="1"/>
</dbReference>
<dbReference type="InterPro" id="IPR016164">
    <property type="entry name" value="FAD-linked_Oxase-like_C"/>
</dbReference>
<dbReference type="SUPFAM" id="SSF56176">
    <property type="entry name" value="FAD-binding/transporter-associated domain-like"/>
    <property type="match status" value="1"/>
</dbReference>
<dbReference type="AlphaFoldDB" id="A0A4V0ZJW6"/>
<protein>
    <submittedName>
        <fullName evidence="7">Putative oxidoreductase ORF5 in fasciation locus</fullName>
    </submittedName>
</protein>
<comment type="similarity">
    <text evidence="2">Belongs to the oxygen-dependent FAD-linked oxidoreductase family.</text>
</comment>
<dbReference type="Gene3D" id="3.40.462.10">
    <property type="entry name" value="FAD-linked oxidases, C-terminal domain"/>
    <property type="match status" value="1"/>
</dbReference>
<dbReference type="InterPro" id="IPR006094">
    <property type="entry name" value="Oxid_FAD_bind_N"/>
</dbReference>
<dbReference type="PANTHER" id="PTHR13878">
    <property type="entry name" value="GULONOLACTONE OXIDASE"/>
    <property type="match status" value="1"/>
</dbReference>
<dbReference type="EMBL" id="CP036455">
    <property type="protein sequence ID" value="QBI54912.1"/>
    <property type="molecule type" value="Genomic_DNA"/>
</dbReference>
<gene>
    <name evidence="7" type="primary">fas2</name>
    <name evidence="7" type="ORF">EKD16_15700</name>
</gene>
<name>A0A4V0ZJW6_9ACTN</name>
<dbReference type="InterPro" id="IPR006311">
    <property type="entry name" value="TAT_signal"/>
</dbReference>
<dbReference type="OrthoDB" id="6278354at2"/>
<dbReference type="InterPro" id="IPR015345">
    <property type="entry name" value="Cytokinin_DH_FAD/cytokin-bd"/>
</dbReference>
<dbReference type="InterPro" id="IPR016169">
    <property type="entry name" value="FAD-bd_PCMH_sub2"/>
</dbReference>
<dbReference type="GO" id="GO:0009690">
    <property type="term" value="P:cytokinin metabolic process"/>
    <property type="evidence" value="ECO:0007669"/>
    <property type="project" value="InterPro"/>
</dbReference>
<proteinExistence type="inferred from homology"/>
<evidence type="ECO:0000256" key="3">
    <source>
        <dbReference type="ARBA" id="ARBA00022630"/>
    </source>
</evidence>
<dbReference type="PROSITE" id="PS51318">
    <property type="entry name" value="TAT"/>
    <property type="match status" value="1"/>
</dbReference>
<evidence type="ECO:0000259" key="6">
    <source>
        <dbReference type="PROSITE" id="PS51387"/>
    </source>
</evidence>
<dbReference type="Pfam" id="PF01565">
    <property type="entry name" value="FAD_binding_4"/>
    <property type="match status" value="1"/>
</dbReference>
<comment type="cofactor">
    <cofactor evidence="1">
        <name>FAD</name>
        <dbReference type="ChEBI" id="CHEBI:57692"/>
    </cofactor>
</comment>
<evidence type="ECO:0000313" key="7">
    <source>
        <dbReference type="EMBL" id="QBI54912.1"/>
    </source>
</evidence>
<evidence type="ECO:0000313" key="8">
    <source>
        <dbReference type="Proteomes" id="UP000292235"/>
    </source>
</evidence>
<dbReference type="InterPro" id="IPR036318">
    <property type="entry name" value="FAD-bd_PCMH-like_sf"/>
</dbReference>
<dbReference type="PROSITE" id="PS51387">
    <property type="entry name" value="FAD_PCMH"/>
    <property type="match status" value="1"/>
</dbReference>
<dbReference type="Gene3D" id="3.30.465.10">
    <property type="match status" value="1"/>
</dbReference>
<evidence type="ECO:0000256" key="4">
    <source>
        <dbReference type="ARBA" id="ARBA00022827"/>
    </source>
</evidence>
<dbReference type="KEGG" id="strr:EKD16_15700"/>
<keyword evidence="3" id="KW-0285">Flavoprotein</keyword>
<evidence type="ECO:0000256" key="5">
    <source>
        <dbReference type="ARBA" id="ARBA00023002"/>
    </source>
</evidence>
<keyword evidence="8" id="KW-1185">Reference proteome</keyword>
<keyword evidence="5" id="KW-0560">Oxidoreductase</keyword>